<gene>
    <name evidence="3" type="ORF">RM704_30820</name>
</gene>
<reference evidence="3" key="1">
    <citation type="submission" date="2024-05" db="EMBL/GenBank/DDBJ databases">
        <title>30 novel species of actinomycetes from the DSMZ collection.</title>
        <authorList>
            <person name="Nouioui I."/>
        </authorList>
    </citation>
    <scope>NUCLEOTIDE SEQUENCE</scope>
    <source>
        <strain evidence="3">DSM 3412</strain>
    </source>
</reference>
<dbReference type="InterPro" id="IPR037401">
    <property type="entry name" value="SnoaL-like"/>
</dbReference>
<dbReference type="RefSeq" id="WP_078937560.1">
    <property type="nucleotide sequence ID" value="NZ_JAVRFJ010000032.1"/>
</dbReference>
<proteinExistence type="predicted"/>
<dbReference type="Gene3D" id="3.10.450.50">
    <property type="match status" value="1"/>
</dbReference>
<evidence type="ECO:0000256" key="1">
    <source>
        <dbReference type="SAM" id="MobiDB-lite"/>
    </source>
</evidence>
<dbReference type="Proteomes" id="UP001180737">
    <property type="component" value="Unassembled WGS sequence"/>
</dbReference>
<dbReference type="Pfam" id="PF13577">
    <property type="entry name" value="SnoaL_4"/>
    <property type="match status" value="1"/>
</dbReference>
<evidence type="ECO:0000313" key="3">
    <source>
        <dbReference type="EMBL" id="MDT0571799.1"/>
    </source>
</evidence>
<organism evidence="3 4">
    <name type="scientific">Streptomyces gottesmaniae</name>
    <dbReference type="NCBI Taxonomy" id="3075518"/>
    <lineage>
        <taxon>Bacteria</taxon>
        <taxon>Bacillati</taxon>
        <taxon>Actinomycetota</taxon>
        <taxon>Actinomycetes</taxon>
        <taxon>Kitasatosporales</taxon>
        <taxon>Streptomycetaceae</taxon>
        <taxon>Streptomyces</taxon>
    </lineage>
</organism>
<dbReference type="InterPro" id="IPR032710">
    <property type="entry name" value="NTF2-like_dom_sf"/>
</dbReference>
<name>A0ABU2Z841_9ACTN</name>
<feature type="domain" description="SnoaL-like" evidence="2">
    <location>
        <begin position="6"/>
        <end position="126"/>
    </location>
</feature>
<keyword evidence="4" id="KW-1185">Reference proteome</keyword>
<dbReference type="SUPFAM" id="SSF54427">
    <property type="entry name" value="NTF2-like"/>
    <property type="match status" value="1"/>
</dbReference>
<sequence>MPTIETDRSELRQLVEDRALWRDAGDWERFATVWHPVDGWMTATWFQGPATDFIAISREAFDNGVSILHFLGGHTSDVVGDRAVAQTKMMINQRAEIDGVEVDVVCTGRFYDFCTRHEGAWKIVRRQPIYEKDRLDVVDPSATLSLDPHLLGRFPVGYRHLGYLQTKAGFTVKTGLPGLTGEVVRRLYEEGAKWLAGSSAPGDLQPVPAGSESTRTMRSAKDSILDLPGQGT</sequence>
<dbReference type="EMBL" id="JAVRFJ010000032">
    <property type="protein sequence ID" value="MDT0571799.1"/>
    <property type="molecule type" value="Genomic_DNA"/>
</dbReference>
<protein>
    <submittedName>
        <fullName evidence="3">Nuclear transport factor 2 family protein</fullName>
    </submittedName>
</protein>
<evidence type="ECO:0000259" key="2">
    <source>
        <dbReference type="Pfam" id="PF13577"/>
    </source>
</evidence>
<accession>A0ABU2Z841</accession>
<feature type="region of interest" description="Disordered" evidence="1">
    <location>
        <begin position="199"/>
        <end position="232"/>
    </location>
</feature>
<comment type="caution">
    <text evidence="3">The sequence shown here is derived from an EMBL/GenBank/DDBJ whole genome shotgun (WGS) entry which is preliminary data.</text>
</comment>
<evidence type="ECO:0000313" key="4">
    <source>
        <dbReference type="Proteomes" id="UP001180737"/>
    </source>
</evidence>